<dbReference type="SUPFAM" id="SSF57783">
    <property type="entry name" value="Zinc beta-ribbon"/>
    <property type="match status" value="1"/>
</dbReference>
<protein>
    <submittedName>
        <fullName evidence="1">Uncharacterized protein</fullName>
    </submittedName>
</protein>
<dbReference type="EMBL" id="JAUFRC010000004">
    <property type="protein sequence ID" value="MDN3714381.1"/>
    <property type="molecule type" value="Genomic_DNA"/>
</dbReference>
<accession>A0ABT8DFI9</accession>
<gene>
    <name evidence="1" type="ORF">QWZ10_25870</name>
</gene>
<evidence type="ECO:0000313" key="1">
    <source>
        <dbReference type="EMBL" id="MDN3714381.1"/>
    </source>
</evidence>
<organism evidence="1 2">
    <name type="scientific">Paracoccus cavernae</name>
    <dbReference type="NCBI Taxonomy" id="1571207"/>
    <lineage>
        <taxon>Bacteria</taxon>
        <taxon>Pseudomonadati</taxon>
        <taxon>Pseudomonadota</taxon>
        <taxon>Alphaproteobacteria</taxon>
        <taxon>Rhodobacterales</taxon>
        <taxon>Paracoccaceae</taxon>
        <taxon>Paracoccus</taxon>
    </lineage>
</organism>
<name>A0ABT8DFI9_9RHOB</name>
<proteinExistence type="predicted"/>
<keyword evidence="2" id="KW-1185">Reference proteome</keyword>
<evidence type="ECO:0000313" key="2">
    <source>
        <dbReference type="Proteomes" id="UP001243846"/>
    </source>
</evidence>
<dbReference type="Proteomes" id="UP001243846">
    <property type="component" value="Unassembled WGS sequence"/>
</dbReference>
<comment type="caution">
    <text evidence="1">The sequence shown here is derived from an EMBL/GenBank/DDBJ whole genome shotgun (WGS) entry which is preliminary data.</text>
</comment>
<sequence length="70" mass="7606">MSEHTPVLSFPCPSCGDSPAKITLPDGWNDDTMAHCNSCGVSFGKYGEIAERIRQAQEIEGADHPFLPDK</sequence>
<reference evidence="2" key="1">
    <citation type="journal article" date="2019" name="Int. J. Syst. Evol. Microbiol.">
        <title>The Global Catalogue of Microorganisms (GCM) 10K type strain sequencing project: providing services to taxonomists for standard genome sequencing and annotation.</title>
        <authorList>
            <consortium name="The Broad Institute Genomics Platform"/>
            <consortium name="The Broad Institute Genome Sequencing Center for Infectious Disease"/>
            <person name="Wu L."/>
            <person name="Ma J."/>
        </authorList>
    </citation>
    <scope>NUCLEOTIDE SEQUENCE [LARGE SCALE GENOMIC DNA]</scope>
    <source>
        <strain evidence="2">CECT 8482</strain>
    </source>
</reference>